<evidence type="ECO:0000256" key="7">
    <source>
        <dbReference type="RuleBase" id="RU003755"/>
    </source>
</evidence>
<dbReference type="Pfam" id="PF00854">
    <property type="entry name" value="PTR2"/>
    <property type="match status" value="1"/>
</dbReference>
<sequence length="444" mass="49434">AGKRGTFVVGLIFIALGTGGIKANVGPFGAEQVESLGPKALRSYFNWFYWVVNVGAFIAYAGVAYIQQNISFAWGYLIPCLSMILALFIFVIARTAYVKTEPKGSVLTDVFRICKQGACKSDPPANPKLPSGSEQQMFARAKISFGGYNEDHLVDGVVSVIRVTPFCILVIMYWALYSQMSNTFFAQSERMDVRMGDDFSMPAAALNIFDTICIIVLIPFVDFLLYPCFEKMGRPLTYLKRIGIGLLLAMLGVIIAGVVEIYRKKDLEMHPISQVLAGENFTASSMSVFVQVPQFALIGASEIFTSVTTLEFAYNQAPVSMQGLLTGLFLAASGFGSWVSSAILAIVEKASEEHPWWSDEINDCKMEYLLFLLGGIMFINFLIFCVIAHFYKYQDPATFEKTVNEDSTEDDKDVQVHQINGNSNHFKLAELPHDYTQEQYDRNH</sequence>
<comment type="caution">
    <text evidence="10">The sequence shown here is derived from an EMBL/GenBank/DDBJ whole genome shotgun (WGS) entry which is preliminary data.</text>
</comment>
<dbReference type="Gene3D" id="1.20.1250.20">
    <property type="entry name" value="MFS general substrate transporter like domains"/>
    <property type="match status" value="1"/>
</dbReference>
<dbReference type="SUPFAM" id="SSF103473">
    <property type="entry name" value="MFS general substrate transporter"/>
    <property type="match status" value="1"/>
</dbReference>
<evidence type="ECO:0000256" key="1">
    <source>
        <dbReference type="ARBA" id="ARBA00004141"/>
    </source>
</evidence>
<evidence type="ECO:0000256" key="5">
    <source>
        <dbReference type="ARBA" id="ARBA00022989"/>
    </source>
</evidence>
<feature type="transmembrane region" description="Helical" evidence="8">
    <location>
        <begin position="283"/>
        <end position="304"/>
    </location>
</feature>
<feature type="transmembrane region" description="Helical" evidence="8">
    <location>
        <begin position="324"/>
        <end position="347"/>
    </location>
</feature>
<feature type="transmembrane region" description="Helical" evidence="8">
    <location>
        <begin position="47"/>
        <end position="66"/>
    </location>
</feature>
<keyword evidence="4" id="KW-0571">Peptide transport</keyword>
<dbReference type="InterPro" id="IPR036259">
    <property type="entry name" value="MFS_trans_sf"/>
</dbReference>
<feature type="transmembrane region" description="Helical" evidence="8">
    <location>
        <begin position="241"/>
        <end position="262"/>
    </location>
</feature>
<dbReference type="PROSITE" id="PS01023">
    <property type="entry name" value="PTR2_2"/>
    <property type="match status" value="1"/>
</dbReference>
<keyword evidence="3 7" id="KW-0812">Transmembrane</keyword>
<dbReference type="AlphaFoldDB" id="A0A8S3YP35"/>
<feature type="transmembrane region" description="Helical" evidence="8">
    <location>
        <begin position="199"/>
        <end position="221"/>
    </location>
</feature>
<keyword evidence="4" id="KW-0653">Protein transport</keyword>
<feature type="transmembrane region" description="Helical" evidence="8">
    <location>
        <begin position="157"/>
        <end position="178"/>
    </location>
</feature>
<accession>A0A8S3YP35</accession>
<evidence type="ECO:0000256" key="3">
    <source>
        <dbReference type="ARBA" id="ARBA00022692"/>
    </source>
</evidence>
<evidence type="ECO:0008006" key="12">
    <source>
        <dbReference type="Google" id="ProtNLM"/>
    </source>
</evidence>
<organism evidence="10 11">
    <name type="scientific">Candidula unifasciata</name>
    <dbReference type="NCBI Taxonomy" id="100452"/>
    <lineage>
        <taxon>Eukaryota</taxon>
        <taxon>Metazoa</taxon>
        <taxon>Spiralia</taxon>
        <taxon>Lophotrochozoa</taxon>
        <taxon>Mollusca</taxon>
        <taxon>Gastropoda</taxon>
        <taxon>Heterobranchia</taxon>
        <taxon>Euthyneura</taxon>
        <taxon>Panpulmonata</taxon>
        <taxon>Eupulmonata</taxon>
        <taxon>Stylommatophora</taxon>
        <taxon>Helicina</taxon>
        <taxon>Helicoidea</taxon>
        <taxon>Geomitridae</taxon>
        <taxon>Candidula</taxon>
    </lineage>
</organism>
<comment type="subcellular location">
    <subcellularLocation>
        <location evidence="1 7">Membrane</location>
        <topology evidence="1 7">Multi-pass membrane protein</topology>
    </subcellularLocation>
</comment>
<evidence type="ECO:0000256" key="9">
    <source>
        <dbReference type="SAM" id="SignalP"/>
    </source>
</evidence>
<evidence type="ECO:0000313" key="10">
    <source>
        <dbReference type="EMBL" id="CAG5117051.1"/>
    </source>
</evidence>
<keyword evidence="9" id="KW-0732">Signal</keyword>
<comment type="similarity">
    <text evidence="2 7">Belongs to the major facilitator superfamily. Proton-dependent oligopeptide transporter (POT/PTR) (TC 2.A.17) family.</text>
</comment>
<keyword evidence="6 8" id="KW-0472">Membrane</keyword>
<feature type="transmembrane region" description="Helical" evidence="8">
    <location>
        <begin position="73"/>
        <end position="93"/>
    </location>
</feature>
<dbReference type="InterPro" id="IPR018456">
    <property type="entry name" value="PTR2_symporter_CS"/>
</dbReference>
<keyword evidence="11" id="KW-1185">Reference proteome</keyword>
<name>A0A8S3YP35_9EUPU</name>
<dbReference type="PANTHER" id="PTHR11654">
    <property type="entry name" value="OLIGOPEPTIDE TRANSPORTER-RELATED"/>
    <property type="match status" value="1"/>
</dbReference>
<gene>
    <name evidence="10" type="ORF">CUNI_LOCUS2609</name>
</gene>
<proteinExistence type="inferred from homology"/>
<dbReference type="OrthoDB" id="8904098at2759"/>
<dbReference type="EMBL" id="CAJHNH020000338">
    <property type="protein sequence ID" value="CAG5117051.1"/>
    <property type="molecule type" value="Genomic_DNA"/>
</dbReference>
<evidence type="ECO:0000256" key="8">
    <source>
        <dbReference type="SAM" id="Phobius"/>
    </source>
</evidence>
<keyword evidence="7" id="KW-0813">Transport</keyword>
<dbReference type="Proteomes" id="UP000678393">
    <property type="component" value="Unassembled WGS sequence"/>
</dbReference>
<feature type="chain" id="PRO_5035857729" description="Solute carrier family 15 member 4" evidence="9">
    <location>
        <begin position="24"/>
        <end position="444"/>
    </location>
</feature>
<evidence type="ECO:0000256" key="6">
    <source>
        <dbReference type="ARBA" id="ARBA00023136"/>
    </source>
</evidence>
<dbReference type="GO" id="GO:0016020">
    <property type="term" value="C:membrane"/>
    <property type="evidence" value="ECO:0007669"/>
    <property type="project" value="UniProtKB-SubCell"/>
</dbReference>
<evidence type="ECO:0000313" key="11">
    <source>
        <dbReference type="Proteomes" id="UP000678393"/>
    </source>
</evidence>
<feature type="signal peptide" evidence="9">
    <location>
        <begin position="1"/>
        <end position="23"/>
    </location>
</feature>
<keyword evidence="5 8" id="KW-1133">Transmembrane helix</keyword>
<protein>
    <recommendedName>
        <fullName evidence="12">Solute carrier family 15 member 4</fullName>
    </recommendedName>
</protein>
<reference evidence="10" key="1">
    <citation type="submission" date="2021-04" db="EMBL/GenBank/DDBJ databases">
        <authorList>
            <consortium name="Molecular Ecology Group"/>
        </authorList>
    </citation>
    <scope>NUCLEOTIDE SEQUENCE</scope>
</reference>
<dbReference type="GO" id="GO:0022857">
    <property type="term" value="F:transmembrane transporter activity"/>
    <property type="evidence" value="ECO:0007669"/>
    <property type="project" value="InterPro"/>
</dbReference>
<evidence type="ECO:0000256" key="4">
    <source>
        <dbReference type="ARBA" id="ARBA00022856"/>
    </source>
</evidence>
<dbReference type="GO" id="GO:0006857">
    <property type="term" value="P:oligopeptide transport"/>
    <property type="evidence" value="ECO:0007669"/>
    <property type="project" value="InterPro"/>
</dbReference>
<evidence type="ECO:0000256" key="2">
    <source>
        <dbReference type="ARBA" id="ARBA00005982"/>
    </source>
</evidence>
<feature type="transmembrane region" description="Helical" evidence="8">
    <location>
        <begin position="368"/>
        <end position="391"/>
    </location>
</feature>
<feature type="non-terminal residue" evidence="10">
    <location>
        <position position="1"/>
    </location>
</feature>
<dbReference type="InterPro" id="IPR000109">
    <property type="entry name" value="POT_fam"/>
</dbReference>